<dbReference type="EMBL" id="CP020370">
    <property type="protein sequence ID" value="AUB80049.1"/>
    <property type="molecule type" value="Genomic_DNA"/>
</dbReference>
<evidence type="ECO:0000256" key="1">
    <source>
        <dbReference type="SAM" id="MobiDB-lite"/>
    </source>
</evidence>
<sequence>MTPIDSFDETYSFFCETLSSYRDQEEPDALERFLASTRRTLFGIENFESLTADYVALAVHQMVRLRAGAFLSHFLGDGDIPEWGAIRPHLEVHRDARDFIKSFEQADPETLALAVLTTLRYWEDRPGASDESDETDDDTIPYDMQDEAYESDFN</sequence>
<dbReference type="RefSeq" id="WP_100917858.1">
    <property type="nucleotide sequence ID" value="NZ_CP020370.1"/>
</dbReference>
<reference evidence="2 3" key="1">
    <citation type="submission" date="2017-03" db="EMBL/GenBank/DDBJ databases">
        <title>Complete genome sequence of Candidatus 'Thiodictyon syntrophicum' sp. nov. strain Cad16T, a photolithoautotroph purple sulfur bacterium isolated from an alpine meromictic lake.</title>
        <authorList>
            <person name="Luedin S.M."/>
            <person name="Pothier J.F."/>
            <person name="Danza F."/>
            <person name="Storelli N."/>
            <person name="Wittwer M."/>
            <person name="Tonolla M."/>
        </authorList>
    </citation>
    <scope>NUCLEOTIDE SEQUENCE [LARGE SCALE GENOMIC DNA]</scope>
    <source>
        <strain evidence="2 3">Cad16T</strain>
    </source>
</reference>
<keyword evidence="3" id="KW-1185">Reference proteome</keyword>
<feature type="compositionally biased region" description="Acidic residues" evidence="1">
    <location>
        <begin position="130"/>
        <end position="154"/>
    </location>
</feature>
<dbReference type="KEGG" id="tsy:THSYN_03100"/>
<dbReference type="Proteomes" id="UP000232638">
    <property type="component" value="Chromosome"/>
</dbReference>
<name>A0A2K8U3R3_9GAMM</name>
<dbReference type="OrthoDB" id="6384638at2"/>
<proteinExistence type="predicted"/>
<dbReference type="AlphaFoldDB" id="A0A2K8U3R3"/>
<organism evidence="2 3">
    <name type="scientific">Candidatus Thiodictyon syntrophicum</name>
    <dbReference type="NCBI Taxonomy" id="1166950"/>
    <lineage>
        <taxon>Bacteria</taxon>
        <taxon>Pseudomonadati</taxon>
        <taxon>Pseudomonadota</taxon>
        <taxon>Gammaproteobacteria</taxon>
        <taxon>Chromatiales</taxon>
        <taxon>Chromatiaceae</taxon>
        <taxon>Thiodictyon</taxon>
    </lineage>
</organism>
<accession>A0A2K8U3R3</accession>
<gene>
    <name evidence="2" type="ORF">THSYN_03100</name>
</gene>
<feature type="region of interest" description="Disordered" evidence="1">
    <location>
        <begin position="125"/>
        <end position="154"/>
    </location>
</feature>
<protein>
    <submittedName>
        <fullName evidence="2">Uncharacterized protein</fullName>
    </submittedName>
</protein>
<evidence type="ECO:0000313" key="2">
    <source>
        <dbReference type="EMBL" id="AUB80049.1"/>
    </source>
</evidence>
<evidence type="ECO:0000313" key="3">
    <source>
        <dbReference type="Proteomes" id="UP000232638"/>
    </source>
</evidence>